<feature type="coiled-coil region" evidence="1">
    <location>
        <begin position="2"/>
        <end position="183"/>
    </location>
</feature>
<feature type="coiled-coil region" evidence="1">
    <location>
        <begin position="840"/>
        <end position="1070"/>
    </location>
</feature>
<gene>
    <name evidence="3" type="ORF">Sango_2439800</name>
</gene>
<feature type="coiled-coil region" evidence="1">
    <location>
        <begin position="534"/>
        <end position="564"/>
    </location>
</feature>
<feature type="coiled-coil region" evidence="1">
    <location>
        <begin position="672"/>
        <end position="748"/>
    </location>
</feature>
<dbReference type="GO" id="GO:0005886">
    <property type="term" value="C:plasma membrane"/>
    <property type="evidence" value="ECO:0007669"/>
    <property type="project" value="TreeGrafter"/>
</dbReference>
<reference evidence="3" key="2">
    <citation type="journal article" date="2024" name="Plant">
        <title>Genomic evolution and insights into agronomic trait innovations of Sesamum species.</title>
        <authorList>
            <person name="Miao H."/>
            <person name="Wang L."/>
            <person name="Qu L."/>
            <person name="Liu H."/>
            <person name="Sun Y."/>
            <person name="Le M."/>
            <person name="Wang Q."/>
            <person name="Wei S."/>
            <person name="Zheng Y."/>
            <person name="Lin W."/>
            <person name="Duan Y."/>
            <person name="Cao H."/>
            <person name="Xiong S."/>
            <person name="Wang X."/>
            <person name="Wei L."/>
            <person name="Li C."/>
            <person name="Ma Q."/>
            <person name="Ju M."/>
            <person name="Zhao R."/>
            <person name="Li G."/>
            <person name="Mu C."/>
            <person name="Tian Q."/>
            <person name="Mei H."/>
            <person name="Zhang T."/>
            <person name="Gao T."/>
            <person name="Zhang H."/>
        </authorList>
    </citation>
    <scope>NUCLEOTIDE SEQUENCE</scope>
    <source>
        <strain evidence="3">K16</strain>
    </source>
</reference>
<feature type="compositionally biased region" description="Polar residues" evidence="2">
    <location>
        <begin position="1534"/>
        <end position="1544"/>
    </location>
</feature>
<dbReference type="EMBL" id="JACGWL010000014">
    <property type="protein sequence ID" value="KAK4388332.1"/>
    <property type="molecule type" value="Genomic_DNA"/>
</dbReference>
<comment type="caution">
    <text evidence="3">The sequence shown here is derived from an EMBL/GenBank/DDBJ whole genome shotgun (WGS) entry which is preliminary data.</text>
</comment>
<evidence type="ECO:0000313" key="4">
    <source>
        <dbReference type="Proteomes" id="UP001289374"/>
    </source>
</evidence>
<accession>A0AAE1W7U3</accession>
<feature type="region of interest" description="Disordered" evidence="2">
    <location>
        <begin position="1514"/>
        <end position="1544"/>
    </location>
</feature>
<feature type="compositionally biased region" description="Polar residues" evidence="2">
    <location>
        <begin position="1202"/>
        <end position="1216"/>
    </location>
</feature>
<dbReference type="Proteomes" id="UP001289374">
    <property type="component" value="Unassembled WGS sequence"/>
</dbReference>
<evidence type="ECO:0000313" key="3">
    <source>
        <dbReference type="EMBL" id="KAK4388332.1"/>
    </source>
</evidence>
<dbReference type="PANTHER" id="PTHR32258">
    <property type="entry name" value="PROTEIN NETWORKED 4A"/>
    <property type="match status" value="1"/>
</dbReference>
<feature type="compositionally biased region" description="Basic residues" evidence="2">
    <location>
        <begin position="1221"/>
        <end position="1232"/>
    </location>
</feature>
<keyword evidence="4" id="KW-1185">Reference proteome</keyword>
<organism evidence="3 4">
    <name type="scientific">Sesamum angolense</name>
    <dbReference type="NCBI Taxonomy" id="2727404"/>
    <lineage>
        <taxon>Eukaryota</taxon>
        <taxon>Viridiplantae</taxon>
        <taxon>Streptophyta</taxon>
        <taxon>Embryophyta</taxon>
        <taxon>Tracheophyta</taxon>
        <taxon>Spermatophyta</taxon>
        <taxon>Magnoliopsida</taxon>
        <taxon>eudicotyledons</taxon>
        <taxon>Gunneridae</taxon>
        <taxon>Pentapetalae</taxon>
        <taxon>asterids</taxon>
        <taxon>lamiids</taxon>
        <taxon>Lamiales</taxon>
        <taxon>Pedaliaceae</taxon>
        <taxon>Sesamum</taxon>
    </lineage>
</organism>
<proteinExistence type="predicted"/>
<name>A0AAE1W7U3_9LAMI</name>
<feature type="region of interest" description="Disordered" evidence="2">
    <location>
        <begin position="1193"/>
        <end position="1250"/>
    </location>
</feature>
<evidence type="ECO:0000256" key="1">
    <source>
        <dbReference type="SAM" id="Coils"/>
    </source>
</evidence>
<keyword evidence="1" id="KW-0175">Coiled coil</keyword>
<sequence>MASQLQEDKTGLYNRANEAESQAQILKNEMSRLELEKEASLHQYRQCLGKISDLENVISVMEDEAILLKKQAERAETEVSELKKAFADLNEEKEASALQYKCCLETISKLEKEISSAKDDVKRLNNEVVIGTSKLKTAEEKCNLLEMSNQSLRVEADNLVKKIAKKDQELSKKQEELEKLQVCMQEEHLRYAQVEATLQTLQDLQSQSQEDKKSLALELQNMLLMLKDMEISKNGLEKEIQQVREENQSLNQTNLSSAISMENMQNEILSLREIKERLENEVSHHMIISISLQQEILSLKDEIQGLNRSYQTLVEQVEAAGLNPKCFGTSLKSLQDENSRLRQICEEGSNEKAILSKKLENMEELLNKKLYVESCLSDLNSELESSCEKVKALQESCQFLHGEKATLVAEKASLLSQLQAITENMHTLLEKNAVLENSLSTAKVELEGLREKSKGLGEICELLKNERSHLLTERGNLVLKLENVERRLESLEKRFTGLEDKCADLEKEKEVMHCQVEKLKVSLGVEKQERTSSQLRSETRLAGLENQINLLQEENKRKKKVSEEELDKALKAQFEISILQKFIKDMEEKNYSLIIECQKHVEASKLAEKLISELESESLEQQVEAELLLDEIERLRLGIYQIFRALETGPDCGSEDKVENERTFIHHILGSIEDMRCSISKHEDEKQQLLVENSVLLALLEQLESKGMEIESQKLYLEEESKIMAVKLAIVKNEKDELLEINRQLKVDVNEGHQDAAVLQAELGSLCVKQADLQKAYNALLEAYSQVNQDNTYLLKKFSALKEEKNQLDQHDDDALLELLATDNQSALLRSFGTQKISELKLLLEDLNRQREVNSNLEKEMSVLREKLELQKAENLALKDAVRSLEVEMQGIREHNVQMNQDIINGKESLIQTEAKLVDTEMKLKDAEKLNLTLCSTVDELKIDIEKSLQIRENLEKNMTQLSENNSIQKEEIKSLHTINKNLESELGLLRQEVEENIVREQTLSTELQDMNNEFELWEAEAATFCFDLQVSSVHEVLLKNKVQELTGVCQNLENEHAEKTSEIEQMKGKICFMESKISDLKSQLHAYAPVVASLRNDITLLEHNALLQTKLKAAHNQEPEDQPRGLCPSDMYWGCRVAVSRNAQEEDLKIIFLEVDTHPSQGTSQMLMEDQSLLSLQNLRMRVQAVGKLMEEMNKPVLPRRSNSNDRQGQVTSENDQLKARRSLHKDKHKYSRNEGYGNELSDSPKLQKMKTKASEVRNGMLMKDIPLDEVSDSSRRAVRARGNVAADDQMLELWETAEDGNRDQTIGESLRMSYKVTEKDKVYNQFENVKGKSCPPSTDSDVEKELGVDKLELSTRTTEPIKEVNDRKILDGLAADAQKLEILQTTVRTLRKKLETNKKSREAKNVDLETVHEQLIEAEDTLIQLVDLNGQLVKNIEECPPDEMASPRLRETVKTWRRKVMEQAEKGSERIGRLQLEVQKIQYILLKLEDEKKNKGRNKFFKSKTIIMRDFVENGRKNSGRRKKAPRCGCFRQSTSRNESGL</sequence>
<evidence type="ECO:0000256" key="2">
    <source>
        <dbReference type="SAM" id="MobiDB-lite"/>
    </source>
</evidence>
<protein>
    <submittedName>
        <fullName evidence="3">Protein NETWORKED 1A</fullName>
    </submittedName>
</protein>
<feature type="coiled-coil region" evidence="1">
    <location>
        <begin position="219"/>
        <end position="508"/>
    </location>
</feature>
<dbReference type="GO" id="GO:0051015">
    <property type="term" value="F:actin filament binding"/>
    <property type="evidence" value="ECO:0007669"/>
    <property type="project" value="TreeGrafter"/>
</dbReference>
<dbReference type="PANTHER" id="PTHR32258:SF6">
    <property type="entry name" value="PROTEIN NETWORKED 1A"/>
    <property type="match status" value="1"/>
</dbReference>
<dbReference type="InterPro" id="IPR051861">
    <property type="entry name" value="NET_actin-binding_domain"/>
</dbReference>
<reference evidence="3" key="1">
    <citation type="submission" date="2020-06" db="EMBL/GenBank/DDBJ databases">
        <authorList>
            <person name="Li T."/>
            <person name="Hu X."/>
            <person name="Zhang T."/>
            <person name="Song X."/>
            <person name="Zhang H."/>
            <person name="Dai N."/>
            <person name="Sheng W."/>
            <person name="Hou X."/>
            <person name="Wei L."/>
        </authorList>
    </citation>
    <scope>NUCLEOTIDE SEQUENCE</scope>
    <source>
        <strain evidence="3">K16</strain>
        <tissue evidence="3">Leaf</tissue>
    </source>
</reference>